<dbReference type="SUPFAM" id="SSF52833">
    <property type="entry name" value="Thioredoxin-like"/>
    <property type="match status" value="1"/>
</dbReference>
<keyword evidence="3" id="KW-1185">Reference proteome</keyword>
<dbReference type="CDD" id="cd02947">
    <property type="entry name" value="TRX_family"/>
    <property type="match status" value="1"/>
</dbReference>
<dbReference type="InterPro" id="IPR013766">
    <property type="entry name" value="Thioredoxin_domain"/>
</dbReference>
<dbReference type="AlphaFoldDB" id="A0A4S3M3E1"/>
<proteinExistence type="predicted"/>
<dbReference type="Gene3D" id="3.40.30.10">
    <property type="entry name" value="Glutaredoxin"/>
    <property type="match status" value="1"/>
</dbReference>
<protein>
    <submittedName>
        <fullName evidence="2">Thioredoxin</fullName>
    </submittedName>
</protein>
<dbReference type="RefSeq" id="WP_136335164.1">
    <property type="nucleotide sequence ID" value="NZ_QXMP01000002.1"/>
</dbReference>
<dbReference type="InterPro" id="IPR036249">
    <property type="entry name" value="Thioredoxin-like_sf"/>
</dbReference>
<reference evidence="2 3" key="1">
    <citation type="submission" date="2019-04" db="EMBL/GenBank/DDBJ databases">
        <title>Draft genome sequence of Robertkochia marina CC-AMO-30D.</title>
        <authorList>
            <person name="Hameed A."/>
            <person name="Lin S.-Y."/>
            <person name="Shahina M."/>
            <person name="Lai W.-A."/>
            <person name="Young C.-C."/>
        </authorList>
    </citation>
    <scope>NUCLEOTIDE SEQUENCE [LARGE SCALE GENOMIC DNA]</scope>
    <source>
        <strain evidence="2 3">CC-AMO-30D</strain>
    </source>
</reference>
<accession>A0A4S3M3E1</accession>
<evidence type="ECO:0000259" key="1">
    <source>
        <dbReference type="Pfam" id="PF00085"/>
    </source>
</evidence>
<comment type="caution">
    <text evidence="2">The sequence shown here is derived from an EMBL/GenBank/DDBJ whole genome shotgun (WGS) entry which is preliminary data.</text>
</comment>
<evidence type="ECO:0000313" key="3">
    <source>
        <dbReference type="Proteomes" id="UP000305939"/>
    </source>
</evidence>
<dbReference type="Pfam" id="PF00085">
    <property type="entry name" value="Thioredoxin"/>
    <property type="match status" value="1"/>
</dbReference>
<dbReference type="Proteomes" id="UP000305939">
    <property type="component" value="Unassembled WGS sequence"/>
</dbReference>
<organism evidence="2 3">
    <name type="scientific">Robertkochia marina</name>
    <dbReference type="NCBI Taxonomy" id="1227945"/>
    <lineage>
        <taxon>Bacteria</taxon>
        <taxon>Pseudomonadati</taxon>
        <taxon>Bacteroidota</taxon>
        <taxon>Flavobacteriia</taxon>
        <taxon>Flavobacteriales</taxon>
        <taxon>Flavobacteriaceae</taxon>
        <taxon>Robertkochia</taxon>
    </lineage>
</organism>
<dbReference type="OrthoDB" id="411356at2"/>
<dbReference type="EMBL" id="SSMC01000001">
    <property type="protein sequence ID" value="THD69674.1"/>
    <property type="molecule type" value="Genomic_DNA"/>
</dbReference>
<evidence type="ECO:0000313" key="2">
    <source>
        <dbReference type="EMBL" id="THD69674.1"/>
    </source>
</evidence>
<feature type="domain" description="Thioredoxin" evidence="1">
    <location>
        <begin position="8"/>
        <end position="85"/>
    </location>
</feature>
<sequence length="93" mass="10256">MNSVEGILFSGKNCGICTALKPKLSEVMNTYPGIDYRVVIAEEDPALAASHTVFNVPVLLILAEGREFRRYHGAFSLNEVKNDIDRLLSLMGD</sequence>
<gene>
    <name evidence="2" type="ORF">E7Z59_04935</name>
</gene>
<name>A0A4S3M3E1_9FLAO</name>